<proteinExistence type="predicted"/>
<gene>
    <name evidence="2" type="ORF">ENU08_00880</name>
    <name evidence="1" type="ORF">ENU41_06955</name>
</gene>
<protein>
    <recommendedName>
        <fullName evidence="3">Cytoplasmic tRNA 2-thiolation protein 2</fullName>
    </recommendedName>
</protein>
<name>A0A7C4NK78_9CREN</name>
<dbReference type="AlphaFoldDB" id="A0A7C4NK78"/>
<reference evidence="2" key="1">
    <citation type="journal article" date="2020" name="mSystems">
        <title>Genome- and Community-Level Interaction Insights into Carbon Utilization and Element Cycling Functions of Hydrothermarchaeota in Hydrothermal Sediment.</title>
        <authorList>
            <person name="Zhou Z."/>
            <person name="Liu Y."/>
            <person name="Xu W."/>
            <person name="Pan J."/>
            <person name="Luo Z.H."/>
            <person name="Li M."/>
        </authorList>
    </citation>
    <scope>NUCLEOTIDE SEQUENCE [LARGE SCALE GENOMIC DNA]</scope>
    <source>
        <strain evidence="2">SpSt-637</strain>
        <strain evidence="1">SpSt-667</strain>
    </source>
</reference>
<evidence type="ECO:0000313" key="2">
    <source>
        <dbReference type="EMBL" id="HGQ63789.1"/>
    </source>
</evidence>
<dbReference type="EMBL" id="DTBD01000006">
    <property type="protein sequence ID" value="HGQ63789.1"/>
    <property type="molecule type" value="Genomic_DNA"/>
</dbReference>
<organism evidence="2">
    <name type="scientific">Ignisphaera aggregans</name>
    <dbReference type="NCBI Taxonomy" id="334771"/>
    <lineage>
        <taxon>Archaea</taxon>
        <taxon>Thermoproteota</taxon>
        <taxon>Thermoprotei</taxon>
        <taxon>Desulfurococcales</taxon>
        <taxon>Desulfurococcaceae</taxon>
        <taxon>Ignisphaera</taxon>
    </lineage>
</organism>
<comment type="caution">
    <text evidence="2">The sequence shown here is derived from an EMBL/GenBank/DDBJ whole genome shotgun (WGS) entry which is preliminary data.</text>
</comment>
<evidence type="ECO:0000313" key="1">
    <source>
        <dbReference type="EMBL" id="HGQ36397.1"/>
    </source>
</evidence>
<dbReference type="EMBL" id="DTCK01000041">
    <property type="protein sequence ID" value="HGQ36397.1"/>
    <property type="molecule type" value="Genomic_DNA"/>
</dbReference>
<sequence>MAKDSNDERILCSACRKRNAVYKRRSSGELLCKLCLTRSLIRQVRKVVHYYKMANKLSTVLFIVRPEAVAESIVGFHIYRGATKDLQLTYNVLCLNSLTDCSIVKNYINQNVSRFIEVELNFKTSNLVEVIKFVEAVAVKVAKKLNIQFIATPLFRDELTLLSILGILITSRTVFSEGLPIKTVDEIKITRPFFYVLSPDVSIIKTLDNIVIDSQTMIECDKFMQKAKKLLFNSIELLYSSIKSVELFQSYVFGVSTRCRYCGAFSLEPVCDICKKFQAFIDAFSLS</sequence>
<accession>A0A7C4NK78</accession>
<evidence type="ECO:0008006" key="3">
    <source>
        <dbReference type="Google" id="ProtNLM"/>
    </source>
</evidence>